<dbReference type="SUPFAM" id="SSF52518">
    <property type="entry name" value="Thiamin diphosphate-binding fold (THDP-binding)"/>
    <property type="match status" value="2"/>
</dbReference>
<dbReference type="EMBL" id="BAABRT010000027">
    <property type="protein sequence ID" value="GAA5526124.1"/>
    <property type="molecule type" value="Genomic_DNA"/>
</dbReference>
<dbReference type="NCBIfam" id="NF008907">
    <property type="entry name" value="PRK12270.1"/>
    <property type="match status" value="1"/>
</dbReference>
<dbReference type="InterPro" id="IPR032106">
    <property type="entry name" value="2-oxogl_dehyd_N"/>
</dbReference>
<dbReference type="Pfam" id="PF16870">
    <property type="entry name" value="OxoGdeHyase_C"/>
    <property type="match status" value="1"/>
</dbReference>
<dbReference type="InterPro" id="IPR029061">
    <property type="entry name" value="THDP-binding"/>
</dbReference>
<dbReference type="Gene3D" id="3.40.50.12470">
    <property type="match status" value="1"/>
</dbReference>
<evidence type="ECO:0000256" key="3">
    <source>
        <dbReference type="ARBA" id="ARBA00006936"/>
    </source>
</evidence>
<dbReference type="InterPro" id="IPR042179">
    <property type="entry name" value="KGD_C_sf"/>
</dbReference>
<dbReference type="SMART" id="SM00861">
    <property type="entry name" value="Transket_pyr"/>
    <property type="match status" value="1"/>
</dbReference>
<dbReference type="Pfam" id="PF16078">
    <property type="entry name" value="2-oxogl_dehyd_N"/>
    <property type="match status" value="1"/>
</dbReference>
<dbReference type="EC" id="1.2.4.2" evidence="4"/>
<evidence type="ECO:0000259" key="7">
    <source>
        <dbReference type="SMART" id="SM00861"/>
    </source>
</evidence>
<dbReference type="Gene3D" id="1.10.287.1150">
    <property type="entry name" value="TPP helical domain"/>
    <property type="match status" value="1"/>
</dbReference>
<comment type="cofactor">
    <cofactor evidence="1">
        <name>thiamine diphosphate</name>
        <dbReference type="ChEBI" id="CHEBI:58937"/>
    </cofactor>
</comment>
<gene>
    <name evidence="8" type="primary">sucA</name>
    <name evidence="8" type="ORF">Maes01_02718</name>
</gene>
<dbReference type="Pfam" id="PF00676">
    <property type="entry name" value="E1_dh"/>
    <property type="match status" value="1"/>
</dbReference>
<evidence type="ECO:0000313" key="9">
    <source>
        <dbReference type="Proteomes" id="UP001408594"/>
    </source>
</evidence>
<evidence type="ECO:0000256" key="2">
    <source>
        <dbReference type="ARBA" id="ARBA00003906"/>
    </source>
</evidence>
<feature type="domain" description="Transketolase-like pyrimidine-binding" evidence="7">
    <location>
        <begin position="642"/>
        <end position="835"/>
    </location>
</feature>
<dbReference type="InterPro" id="IPR011603">
    <property type="entry name" value="2oxoglutarate_DH_E1"/>
</dbReference>
<proteinExistence type="inferred from homology"/>
<keyword evidence="5" id="KW-0560">Oxidoreductase</keyword>
<dbReference type="InterPro" id="IPR005475">
    <property type="entry name" value="Transketolase-like_Pyr-bd"/>
</dbReference>
<dbReference type="NCBIfam" id="TIGR00239">
    <property type="entry name" value="2oxo_dh_E1"/>
    <property type="match status" value="1"/>
</dbReference>
<evidence type="ECO:0000256" key="1">
    <source>
        <dbReference type="ARBA" id="ARBA00001964"/>
    </source>
</evidence>
<name>A0ABP9WSM4_9GAMM</name>
<dbReference type="Pfam" id="PF02779">
    <property type="entry name" value="Transket_pyr"/>
    <property type="match status" value="1"/>
</dbReference>
<dbReference type="InterPro" id="IPR031717">
    <property type="entry name" value="ODO-1/KGD_C"/>
</dbReference>
<comment type="caution">
    <text evidence="8">The sequence shown here is derived from an EMBL/GenBank/DDBJ whole genome shotgun (WGS) entry which is preliminary data.</text>
</comment>
<dbReference type="Proteomes" id="UP001408594">
    <property type="component" value="Unassembled WGS sequence"/>
</dbReference>
<dbReference type="PANTHER" id="PTHR23152">
    <property type="entry name" value="2-OXOGLUTARATE DEHYDROGENASE"/>
    <property type="match status" value="1"/>
</dbReference>
<dbReference type="CDD" id="cd02016">
    <property type="entry name" value="TPP_E1_OGDC_like"/>
    <property type="match status" value="1"/>
</dbReference>
<dbReference type="Gene3D" id="3.40.50.11610">
    <property type="entry name" value="Multifunctional 2-oxoglutarate metabolism enzyme, C-terminal domain"/>
    <property type="match status" value="1"/>
</dbReference>
<protein>
    <recommendedName>
        <fullName evidence="4">oxoglutarate dehydrogenase (succinyl-transferring)</fullName>
        <ecNumber evidence="4">1.2.4.2</ecNumber>
    </recommendedName>
</protein>
<organism evidence="8 9">
    <name type="scientific">Microbulbifer aestuariivivens</name>
    <dbReference type="NCBI Taxonomy" id="1908308"/>
    <lineage>
        <taxon>Bacteria</taxon>
        <taxon>Pseudomonadati</taxon>
        <taxon>Pseudomonadota</taxon>
        <taxon>Gammaproteobacteria</taxon>
        <taxon>Cellvibrionales</taxon>
        <taxon>Microbulbiferaceae</taxon>
        <taxon>Microbulbifer</taxon>
    </lineage>
</organism>
<dbReference type="PANTHER" id="PTHR23152:SF4">
    <property type="entry name" value="2-OXOADIPATE DEHYDROGENASE COMPLEX COMPONENT E1"/>
    <property type="match status" value="1"/>
</dbReference>
<evidence type="ECO:0000256" key="4">
    <source>
        <dbReference type="ARBA" id="ARBA00012280"/>
    </source>
</evidence>
<dbReference type="NCBIfam" id="NF006914">
    <property type="entry name" value="PRK09404.1"/>
    <property type="match status" value="1"/>
</dbReference>
<evidence type="ECO:0000256" key="5">
    <source>
        <dbReference type="ARBA" id="ARBA00023002"/>
    </source>
</evidence>
<reference evidence="8 9" key="1">
    <citation type="submission" date="2024-02" db="EMBL/GenBank/DDBJ databases">
        <title>Microbulbifer aestuariivivens NBRC 112533.</title>
        <authorList>
            <person name="Ichikawa N."/>
            <person name="Katano-Makiyama Y."/>
            <person name="Hidaka K."/>
        </authorList>
    </citation>
    <scope>NUCLEOTIDE SEQUENCE [LARGE SCALE GENOMIC DNA]</scope>
    <source>
        <strain evidence="8 9">NBRC 112533</strain>
    </source>
</reference>
<dbReference type="InterPro" id="IPR001017">
    <property type="entry name" value="DH_E1"/>
</dbReference>
<keyword evidence="9" id="KW-1185">Reference proteome</keyword>
<dbReference type="Gene3D" id="3.40.50.970">
    <property type="match status" value="1"/>
</dbReference>
<comment type="function">
    <text evidence="2">E1 component of the 2-oxoglutarate dehydrogenase (OGDH) complex which catalyzes the decarboxylation of 2-oxoglutarate, the first step in the conversion of 2-oxoglutarate to succinyl-CoA and CO(2).</text>
</comment>
<accession>A0ABP9WSM4</accession>
<dbReference type="PIRSF" id="PIRSF000157">
    <property type="entry name" value="Oxoglu_dh_E1"/>
    <property type="match status" value="1"/>
</dbReference>
<keyword evidence="6" id="KW-0786">Thiamine pyrophosphate</keyword>
<evidence type="ECO:0000256" key="6">
    <source>
        <dbReference type="ARBA" id="ARBA00023052"/>
    </source>
</evidence>
<sequence length="986" mass="110727">MEVLLQSGFGAGWEGAGVAVRGTAAAGRNFENRGVDGHCNEVGINMHESTMEQLWRSSHISGGNAAYVEDLYESYLHDPSSVSEEWRDYFDSLPRVSGGDVSHEAIRAHFELLAKNRTRPLAAPGAGAINVEHERKQVRVLQLINSYRHRGHKKATLDPLGLMAREQVPDLQLNYHGLTEGDFDTTFQTGDLFFGRGEATLREIVEGLERTYCGNLGAEIMHLSNLEEQQWFQQRLERSQARPNFGADVRKEILQRLSAAEGLERHLDSKYPGTKRFGVEGGESLIPLMDALIRRSGTYGVKEVVMGMAHRGRLNTLVNILGKNPADLFEEFEGKKTLDTSGDVKYHQGFSSNVMTPGGEVHLALAFNPSHLEICAPVVVGSVRARQDRRADKTGEKVMPINIHGDAAFAAQGVVQETLQMSQTRGYYTGGSIHIVLNNQVGFTTNKREDARSTEYCTDPAKMIDAPVLHVNGDDPETVVLAALLAVDYRYEFKKDIVIDLVCYRRRGHNETDDPSGTQPLMYQAIRKHKTTRTLYAEKLVDEGVLDKAEADKLANDYRDKLDRGEDVATGLVKEPDESMFVDWSPYLDHDWQTPADTGYPLPKLKDVATRMTTVPDGVVLQRQVSKIYEDRRKMAGGALPLNWGMAETLAYGTLLEQGYMVRLTGEDVGRGTFSHRHAVIHSQKDGQSYVPLQHMHDGQPQFYIYDSLLSEEGVLAFEYGYATTTPKSLIIWEAQFGDFANGAQVVIDQFITSGEHKWGRMCGLVMMLPHGYEGQGPEHSSARLERFMQLCAEHNIQVCNATTPAQIFHLLRRQAIRPMRRPLVIMSPKWILRHKLATSSLDELASGQFHNVIQDEGVDPAKVKRLIICSGKVYYHLLEARMEREQEDVAFVRIEQLYPFPDEEFVDAVSAFKNIKSVAWCQEEPMNQGAWYHSQHHMRRLLSETHPKLELEYVGRPASAAPAAGYMSTHMEEQNKFINEALTVK</sequence>
<evidence type="ECO:0000313" key="8">
    <source>
        <dbReference type="EMBL" id="GAA5526124.1"/>
    </source>
</evidence>
<comment type="similarity">
    <text evidence="3">Belongs to the alpha-ketoglutarate dehydrogenase family.</text>
</comment>